<accession>A0AAD7I158</accession>
<protein>
    <submittedName>
        <fullName evidence="1">Uncharacterized protein</fullName>
    </submittedName>
</protein>
<dbReference type="EMBL" id="JARJLG010000180">
    <property type="protein sequence ID" value="KAJ7731834.1"/>
    <property type="molecule type" value="Genomic_DNA"/>
</dbReference>
<name>A0AAD7I158_9AGAR</name>
<evidence type="ECO:0000313" key="2">
    <source>
        <dbReference type="Proteomes" id="UP001215280"/>
    </source>
</evidence>
<comment type="caution">
    <text evidence="1">The sequence shown here is derived from an EMBL/GenBank/DDBJ whole genome shotgun (WGS) entry which is preliminary data.</text>
</comment>
<dbReference type="Proteomes" id="UP001215280">
    <property type="component" value="Unassembled WGS sequence"/>
</dbReference>
<sequence length="98" mass="10614">MNAHLPGLRRIIPQADSSYLCYPRCLRHLTHRPLADPFSSSSPTFAHSASILAMLFGSSRDLSNPPRLVTHRGAVITTALTQSPSSTLGCVPQMKTLS</sequence>
<gene>
    <name evidence="1" type="ORF">DFH07DRAFT_1065681</name>
</gene>
<proteinExistence type="predicted"/>
<keyword evidence="2" id="KW-1185">Reference proteome</keyword>
<dbReference type="AlphaFoldDB" id="A0AAD7I158"/>
<reference evidence="1" key="1">
    <citation type="submission" date="2023-03" db="EMBL/GenBank/DDBJ databases">
        <title>Massive genome expansion in bonnet fungi (Mycena s.s.) driven by repeated elements and novel gene families across ecological guilds.</title>
        <authorList>
            <consortium name="Lawrence Berkeley National Laboratory"/>
            <person name="Harder C.B."/>
            <person name="Miyauchi S."/>
            <person name="Viragh M."/>
            <person name="Kuo A."/>
            <person name="Thoen E."/>
            <person name="Andreopoulos B."/>
            <person name="Lu D."/>
            <person name="Skrede I."/>
            <person name="Drula E."/>
            <person name="Henrissat B."/>
            <person name="Morin E."/>
            <person name="Kohler A."/>
            <person name="Barry K."/>
            <person name="LaButti K."/>
            <person name="Morin E."/>
            <person name="Salamov A."/>
            <person name="Lipzen A."/>
            <person name="Mereny Z."/>
            <person name="Hegedus B."/>
            <person name="Baldrian P."/>
            <person name="Stursova M."/>
            <person name="Weitz H."/>
            <person name="Taylor A."/>
            <person name="Grigoriev I.V."/>
            <person name="Nagy L.G."/>
            <person name="Martin F."/>
            <person name="Kauserud H."/>
        </authorList>
    </citation>
    <scope>NUCLEOTIDE SEQUENCE</scope>
    <source>
        <strain evidence="1">CBHHK188m</strain>
    </source>
</reference>
<organism evidence="1 2">
    <name type="scientific">Mycena maculata</name>
    <dbReference type="NCBI Taxonomy" id="230809"/>
    <lineage>
        <taxon>Eukaryota</taxon>
        <taxon>Fungi</taxon>
        <taxon>Dikarya</taxon>
        <taxon>Basidiomycota</taxon>
        <taxon>Agaricomycotina</taxon>
        <taxon>Agaricomycetes</taxon>
        <taxon>Agaricomycetidae</taxon>
        <taxon>Agaricales</taxon>
        <taxon>Marasmiineae</taxon>
        <taxon>Mycenaceae</taxon>
        <taxon>Mycena</taxon>
    </lineage>
</organism>
<evidence type="ECO:0000313" key="1">
    <source>
        <dbReference type="EMBL" id="KAJ7731834.1"/>
    </source>
</evidence>